<feature type="binding site" evidence="6">
    <location>
        <position position="145"/>
    </location>
    <ligand>
        <name>orotate</name>
        <dbReference type="ChEBI" id="CHEBI:30839"/>
    </ligand>
</feature>
<keyword evidence="4 6" id="KW-0808">Transferase</keyword>
<keyword evidence="6" id="KW-0460">Magnesium</keyword>
<comment type="catalytic activity">
    <reaction evidence="6">
        <text>orotidine 5'-phosphate + diphosphate = orotate + 5-phospho-alpha-D-ribose 1-diphosphate</text>
        <dbReference type="Rhea" id="RHEA:10380"/>
        <dbReference type="ChEBI" id="CHEBI:30839"/>
        <dbReference type="ChEBI" id="CHEBI:33019"/>
        <dbReference type="ChEBI" id="CHEBI:57538"/>
        <dbReference type="ChEBI" id="CHEBI:58017"/>
        <dbReference type="EC" id="2.4.2.10"/>
    </reaction>
</comment>
<dbReference type="SUPFAM" id="SSF53271">
    <property type="entry name" value="PRTase-like"/>
    <property type="match status" value="1"/>
</dbReference>
<protein>
    <recommendedName>
        <fullName evidence="2 6">Orotate phosphoribosyltransferase</fullName>
        <shortName evidence="6">OPRT</shortName>
        <shortName evidence="6">OPRTase</shortName>
        <ecNumber evidence="2 6">2.4.2.10</ecNumber>
    </recommendedName>
</protein>
<comment type="subunit">
    <text evidence="6">Homodimer.</text>
</comment>
<dbReference type="PANTHER" id="PTHR19278:SF9">
    <property type="entry name" value="URIDINE 5'-MONOPHOSPHATE SYNTHASE"/>
    <property type="match status" value="1"/>
</dbReference>
<dbReference type="CDD" id="cd06223">
    <property type="entry name" value="PRTases_typeI"/>
    <property type="match status" value="1"/>
</dbReference>
<dbReference type="AlphaFoldDB" id="I3TFF5"/>
<feature type="binding site" description="in other chain" evidence="6">
    <location>
        <position position="89"/>
    </location>
    <ligand>
        <name>5-phospho-alpha-D-ribose 1-diphosphate</name>
        <dbReference type="ChEBI" id="CHEBI:58017"/>
        <note>ligand shared between dimeric partners</note>
    </ligand>
</feature>
<feature type="binding site" evidence="6">
    <location>
        <position position="117"/>
    </location>
    <ligand>
        <name>orotate</name>
        <dbReference type="ChEBI" id="CHEBI:30839"/>
    </ligand>
</feature>
<gene>
    <name evidence="6" type="primary">pyrE</name>
    <name evidence="8" type="ordered locus">TCELL_1070</name>
</gene>
<dbReference type="EC" id="2.4.2.10" evidence="2 6"/>
<feature type="binding site" description="in other chain" evidence="6">
    <location>
        <begin position="113"/>
        <end position="121"/>
    </location>
    <ligand>
        <name>5-phospho-alpha-D-ribose 1-diphosphate</name>
        <dbReference type="ChEBI" id="CHEBI:58017"/>
        <note>ligand shared between dimeric partners</note>
    </ligand>
</feature>
<accession>I3TFF5</accession>
<dbReference type="eggNOG" id="arCOG00029">
    <property type="taxonomic scope" value="Archaea"/>
</dbReference>
<dbReference type="NCBIfam" id="TIGR00336">
    <property type="entry name" value="pyrE"/>
    <property type="match status" value="1"/>
</dbReference>
<dbReference type="RefSeq" id="WP_014737743.1">
    <property type="nucleotide sequence ID" value="NC_017954.1"/>
</dbReference>
<evidence type="ECO:0000256" key="5">
    <source>
        <dbReference type="ARBA" id="ARBA00022975"/>
    </source>
</evidence>
<dbReference type="InParanoid" id="I3TFF5"/>
<feature type="binding site" evidence="6">
    <location>
        <position position="88"/>
    </location>
    <ligand>
        <name>5-phospho-alpha-D-ribose 1-diphosphate</name>
        <dbReference type="ChEBI" id="CHEBI:58017"/>
        <note>ligand shared between dimeric partners</note>
    </ligand>
</feature>
<dbReference type="InterPro" id="IPR029057">
    <property type="entry name" value="PRTase-like"/>
</dbReference>
<feature type="binding site" evidence="6">
    <location>
        <position position="94"/>
    </location>
    <ligand>
        <name>5-phospho-alpha-D-ribose 1-diphosphate</name>
        <dbReference type="ChEBI" id="CHEBI:58017"/>
        <note>ligand shared between dimeric partners</note>
    </ligand>
</feature>
<dbReference type="InterPro" id="IPR004467">
    <property type="entry name" value="Or_phspho_trans_dom"/>
</dbReference>
<dbReference type="PANTHER" id="PTHR19278">
    <property type="entry name" value="OROTATE PHOSPHORIBOSYLTRANSFERASE"/>
    <property type="match status" value="1"/>
</dbReference>
<keyword evidence="3 6" id="KW-0328">Glycosyltransferase</keyword>
<dbReference type="EMBL" id="CP003531">
    <property type="protein sequence ID" value="AFK51493.1"/>
    <property type="molecule type" value="Genomic_DNA"/>
</dbReference>
<comment type="similarity">
    <text evidence="6">Belongs to the purine/pyrimidine phosphoribosyltransferase family. PyrE subfamily.</text>
</comment>
<feature type="binding site" evidence="6">
    <location>
        <position position="92"/>
    </location>
    <ligand>
        <name>5-phospho-alpha-D-ribose 1-diphosphate</name>
        <dbReference type="ChEBI" id="CHEBI:58017"/>
        <note>ligand shared between dimeric partners</note>
    </ligand>
</feature>
<dbReference type="GeneID" id="13013389"/>
<dbReference type="FunCoup" id="I3TFF5">
    <property type="interactions" value="78"/>
</dbReference>
<evidence type="ECO:0000256" key="4">
    <source>
        <dbReference type="ARBA" id="ARBA00022679"/>
    </source>
</evidence>
<dbReference type="Pfam" id="PF00156">
    <property type="entry name" value="Pribosyltran"/>
    <property type="match status" value="1"/>
</dbReference>
<dbReference type="InterPro" id="IPR000836">
    <property type="entry name" value="PRTase_dom"/>
</dbReference>
<dbReference type="Gene3D" id="3.40.50.2020">
    <property type="match status" value="1"/>
</dbReference>
<dbReference type="OrthoDB" id="9089at2157"/>
<evidence type="ECO:0000256" key="2">
    <source>
        <dbReference type="ARBA" id="ARBA00011971"/>
    </source>
</evidence>
<dbReference type="GO" id="GO:0019856">
    <property type="term" value="P:pyrimidine nucleobase biosynthetic process"/>
    <property type="evidence" value="ECO:0007669"/>
    <property type="project" value="TreeGrafter"/>
</dbReference>
<dbReference type="UniPathway" id="UPA00070">
    <property type="reaction ID" value="UER00119"/>
</dbReference>
<evidence type="ECO:0000313" key="8">
    <source>
        <dbReference type="EMBL" id="AFK51493.1"/>
    </source>
</evidence>
<comment type="cofactor">
    <cofactor evidence="6">
        <name>Mg(2+)</name>
        <dbReference type="ChEBI" id="CHEBI:18420"/>
    </cofactor>
</comment>
<dbReference type="HAMAP" id="MF_01208">
    <property type="entry name" value="PyrE"/>
    <property type="match status" value="1"/>
</dbReference>
<dbReference type="KEGG" id="thg:TCELL_1070"/>
<dbReference type="STRING" id="1184251.TCELL_1070"/>
<feature type="domain" description="Phosphoribosyltransferase" evidence="7">
    <location>
        <begin position="61"/>
        <end position="150"/>
    </location>
</feature>
<evidence type="ECO:0000256" key="1">
    <source>
        <dbReference type="ARBA" id="ARBA00004889"/>
    </source>
</evidence>
<evidence type="ECO:0000259" key="7">
    <source>
        <dbReference type="Pfam" id="PF00156"/>
    </source>
</evidence>
<evidence type="ECO:0000256" key="6">
    <source>
        <dbReference type="HAMAP-Rule" id="MF_01208"/>
    </source>
</evidence>
<proteinExistence type="inferred from homology"/>
<reference evidence="8 9" key="1">
    <citation type="journal article" date="2012" name="J. Bacteriol.">
        <title>Complete genome sequence of the hyperthermophilic cellulolytic Crenarchaeon 'Thermogladius cellulolyticus' 1633.</title>
        <authorList>
            <person name="Mardanov A.V."/>
            <person name="Kochetkova T.V."/>
            <person name="Beletsky A.V."/>
            <person name="Bonch-Osmolovskaya E.A."/>
            <person name="Ravin N.V."/>
            <person name="Skryabin K.G."/>
        </authorList>
    </citation>
    <scope>NUCLEOTIDE SEQUENCE [LARGE SCALE GENOMIC DNA]</scope>
    <source>
        <strain evidence="9">DSM 22663 / VKM B-2946 / 1633</strain>
    </source>
</reference>
<dbReference type="GO" id="GO:0044205">
    <property type="term" value="P:'de novo' UMP biosynthetic process"/>
    <property type="evidence" value="ECO:0007669"/>
    <property type="project" value="UniProtKB-UniRule"/>
</dbReference>
<dbReference type="GO" id="GO:0004588">
    <property type="term" value="F:orotate phosphoribosyltransferase activity"/>
    <property type="evidence" value="ECO:0007669"/>
    <property type="project" value="UniProtKB-UniRule"/>
</dbReference>
<name>I3TFF5_THEC1</name>
<comment type="pathway">
    <text evidence="1 6">Pyrimidine metabolism; UMP biosynthesis via de novo pathway; UMP from orotate: step 1/2.</text>
</comment>
<sequence length="197" mass="21958">MSWIAADLYRRGMVKLGLFKLTSGLESPFYIDLRRLYSYPELAVRVVERALSTVPFHGVEVVAGVETAGIPLAAFLACRTGLAMAYVRKNRKNHATGQAVEGDVANKRVMVVDDVVTTGGTLLRSIDYLREAGAAVVRALVVVDREQGARQLLTRHGVEFYALTTAREIFEALWREGLIAHEEYKRVVDYLDSFKLP</sequence>
<evidence type="ECO:0000256" key="3">
    <source>
        <dbReference type="ARBA" id="ARBA00022676"/>
    </source>
</evidence>
<dbReference type="InterPro" id="IPR023031">
    <property type="entry name" value="OPRT"/>
</dbReference>
<dbReference type="HOGENOM" id="CLU_074878_2_0_2"/>
<evidence type="ECO:0000313" key="9">
    <source>
        <dbReference type="Proteomes" id="UP000005270"/>
    </source>
</evidence>
<keyword evidence="9" id="KW-1185">Reference proteome</keyword>
<comment type="function">
    <text evidence="6">Catalyzes the transfer of a ribosyl phosphate group from 5-phosphoribose 1-diphosphate to orotate, leading to the formation of orotidine monophosphate (OMP).</text>
</comment>
<organism evidence="8 9">
    <name type="scientific">Thermogladius calderae (strain DSM 22663 / VKM B-2946 / 1633)</name>
    <dbReference type="NCBI Taxonomy" id="1184251"/>
    <lineage>
        <taxon>Archaea</taxon>
        <taxon>Thermoproteota</taxon>
        <taxon>Thermoprotei</taxon>
        <taxon>Desulfurococcales</taxon>
        <taxon>Desulfurococcaceae</taxon>
        <taxon>Thermogladius</taxon>
    </lineage>
</organism>
<keyword evidence="5 6" id="KW-0665">Pyrimidine biosynthesis</keyword>
<dbReference type="GO" id="GO:0000287">
    <property type="term" value="F:magnesium ion binding"/>
    <property type="evidence" value="ECO:0007669"/>
    <property type="project" value="UniProtKB-UniRule"/>
</dbReference>
<dbReference type="Proteomes" id="UP000005270">
    <property type="component" value="Chromosome"/>
</dbReference>